<comment type="caution">
    <text evidence="1">The sequence shown here is derived from an EMBL/GenBank/DDBJ whole genome shotgun (WGS) entry which is preliminary data.</text>
</comment>
<name>A0A9E3LTJ0_9NOST</name>
<accession>A0A9E3LTJ0</accession>
<dbReference type="AlphaFoldDB" id="A0A9E3LTJ0"/>
<protein>
    <submittedName>
        <fullName evidence="1">Uncharacterized protein</fullName>
    </submittedName>
</protein>
<proteinExistence type="predicted"/>
<reference evidence="1" key="2">
    <citation type="journal article" date="2022" name="Microbiol. Resour. Announc.">
        <title>Metagenome Sequencing to Explore Phylogenomics of Terrestrial Cyanobacteria.</title>
        <authorList>
            <person name="Ward R.D."/>
            <person name="Stajich J.E."/>
            <person name="Johansen J.R."/>
            <person name="Huntemann M."/>
            <person name="Clum A."/>
            <person name="Foster B."/>
            <person name="Foster B."/>
            <person name="Roux S."/>
            <person name="Palaniappan K."/>
            <person name="Varghese N."/>
            <person name="Mukherjee S."/>
            <person name="Reddy T.B.K."/>
            <person name="Daum C."/>
            <person name="Copeland A."/>
            <person name="Chen I.A."/>
            <person name="Ivanova N.N."/>
            <person name="Kyrpides N.C."/>
            <person name="Shapiro N."/>
            <person name="Eloe-Fadrosh E.A."/>
            <person name="Pietrasiak N."/>
        </authorList>
    </citation>
    <scope>NUCLEOTIDE SEQUENCE</scope>
    <source>
        <strain evidence="1">HA4357-MV3</strain>
    </source>
</reference>
<gene>
    <name evidence="1" type="ORF">KME28_11260</name>
</gene>
<evidence type="ECO:0000313" key="2">
    <source>
        <dbReference type="Proteomes" id="UP000813215"/>
    </source>
</evidence>
<reference evidence="1" key="1">
    <citation type="submission" date="2021-05" db="EMBL/GenBank/DDBJ databases">
        <authorList>
            <person name="Pietrasiak N."/>
            <person name="Ward R."/>
            <person name="Stajich J.E."/>
            <person name="Kurbessoian T."/>
        </authorList>
    </citation>
    <scope>NUCLEOTIDE SEQUENCE</scope>
    <source>
        <strain evidence="1">HA4357-MV3</strain>
    </source>
</reference>
<dbReference type="EMBL" id="JAHHHW010000084">
    <property type="protein sequence ID" value="MBW4432284.1"/>
    <property type="molecule type" value="Genomic_DNA"/>
</dbReference>
<dbReference type="Proteomes" id="UP000813215">
    <property type="component" value="Unassembled WGS sequence"/>
</dbReference>
<organism evidence="1 2">
    <name type="scientific">Pelatocladus maniniholoensis HA4357-MV3</name>
    <dbReference type="NCBI Taxonomy" id="1117104"/>
    <lineage>
        <taxon>Bacteria</taxon>
        <taxon>Bacillati</taxon>
        <taxon>Cyanobacteriota</taxon>
        <taxon>Cyanophyceae</taxon>
        <taxon>Nostocales</taxon>
        <taxon>Nostocaceae</taxon>
        <taxon>Pelatocladus</taxon>
    </lineage>
</organism>
<evidence type="ECO:0000313" key="1">
    <source>
        <dbReference type="EMBL" id="MBW4432284.1"/>
    </source>
</evidence>
<sequence>MTSTVLVTFRLSDRLRIWQAIAFLVENIYTLVLHKPPVNTLSTVYPKLK</sequence>